<name>A0A7W7PNV6_9ACTN</name>
<evidence type="ECO:0000313" key="2">
    <source>
        <dbReference type="EMBL" id="MBB4896809.1"/>
    </source>
</evidence>
<feature type="region of interest" description="Disordered" evidence="1">
    <location>
        <begin position="43"/>
        <end position="64"/>
    </location>
</feature>
<feature type="region of interest" description="Disordered" evidence="1">
    <location>
        <begin position="1"/>
        <end position="24"/>
    </location>
</feature>
<dbReference type="Proteomes" id="UP000579523">
    <property type="component" value="Unassembled WGS sequence"/>
</dbReference>
<evidence type="ECO:0000256" key="1">
    <source>
        <dbReference type="SAM" id="MobiDB-lite"/>
    </source>
</evidence>
<proteinExistence type="predicted"/>
<keyword evidence="3" id="KW-1185">Reference proteome</keyword>
<gene>
    <name evidence="2" type="ORF">FHS37_000825</name>
</gene>
<dbReference type="RefSeq" id="WP_184817618.1">
    <property type="nucleotide sequence ID" value="NZ_BMTI01000001.1"/>
</dbReference>
<feature type="compositionally biased region" description="Basic and acidic residues" evidence="1">
    <location>
        <begin position="48"/>
        <end position="64"/>
    </location>
</feature>
<dbReference type="AlphaFoldDB" id="A0A7W7PNV6"/>
<dbReference type="EMBL" id="JACHJI010000001">
    <property type="protein sequence ID" value="MBB4896809.1"/>
    <property type="molecule type" value="Genomic_DNA"/>
</dbReference>
<sequence>MTKASMPGPLAPDGGPSGPTAAHELSVGPSFLAVVQQLESDLAGLRVEPADARPARRPDESIAT</sequence>
<reference evidence="2 3" key="1">
    <citation type="submission" date="2020-08" db="EMBL/GenBank/DDBJ databases">
        <title>Genomic Encyclopedia of Type Strains, Phase III (KMG-III): the genomes of soil and plant-associated and newly described type strains.</title>
        <authorList>
            <person name="Whitman W."/>
        </authorList>
    </citation>
    <scope>NUCLEOTIDE SEQUENCE [LARGE SCALE GENOMIC DNA]</scope>
    <source>
        <strain evidence="2 3">CECT 3273</strain>
    </source>
</reference>
<protein>
    <submittedName>
        <fullName evidence="2">Uncharacterized protein</fullName>
    </submittedName>
</protein>
<evidence type="ECO:0000313" key="3">
    <source>
        <dbReference type="Proteomes" id="UP000579523"/>
    </source>
</evidence>
<accession>A0A7W7PNV6</accession>
<organism evidence="2 3">
    <name type="scientific">Streptomyces griseomycini</name>
    <dbReference type="NCBI Taxonomy" id="66895"/>
    <lineage>
        <taxon>Bacteria</taxon>
        <taxon>Bacillati</taxon>
        <taxon>Actinomycetota</taxon>
        <taxon>Actinomycetes</taxon>
        <taxon>Kitasatosporales</taxon>
        <taxon>Streptomycetaceae</taxon>
        <taxon>Streptomyces</taxon>
    </lineage>
</organism>
<comment type="caution">
    <text evidence="2">The sequence shown here is derived from an EMBL/GenBank/DDBJ whole genome shotgun (WGS) entry which is preliminary data.</text>
</comment>